<evidence type="ECO:0000313" key="8">
    <source>
        <dbReference type="EMBL" id="KAE8724826.1"/>
    </source>
</evidence>
<evidence type="ECO:0000256" key="3">
    <source>
        <dbReference type="ARBA" id="ARBA00023015"/>
    </source>
</evidence>
<keyword evidence="3" id="KW-0805">Transcription regulation</keyword>
<gene>
    <name evidence="8" type="ORF">F3Y22_tig00009840pilonHSYRG00028</name>
</gene>
<dbReference type="SUPFAM" id="SSF47459">
    <property type="entry name" value="HLH, helix-loop-helix DNA-binding domain"/>
    <property type="match status" value="1"/>
</dbReference>
<dbReference type="GO" id="GO:0046983">
    <property type="term" value="F:protein dimerization activity"/>
    <property type="evidence" value="ECO:0007669"/>
    <property type="project" value="InterPro"/>
</dbReference>
<evidence type="ECO:0000256" key="1">
    <source>
        <dbReference type="ARBA" id="ARBA00004123"/>
    </source>
</evidence>
<keyword evidence="4" id="KW-0804">Transcription</keyword>
<dbReference type="InterPro" id="IPR044293">
    <property type="entry name" value="PRE"/>
</dbReference>
<evidence type="ECO:0000259" key="7">
    <source>
        <dbReference type="PROSITE" id="PS50888"/>
    </source>
</evidence>
<protein>
    <submittedName>
        <fullName evidence="8">Transcription factor ILI6</fullName>
    </submittedName>
</protein>
<dbReference type="PANTHER" id="PTHR46446:SF11">
    <property type="entry name" value="TRANSCRIPTION FACTOR PRE6"/>
    <property type="match status" value="1"/>
</dbReference>
<dbReference type="AlphaFoldDB" id="A0A6A3C7R1"/>
<dbReference type="GO" id="GO:0005634">
    <property type="term" value="C:nucleus"/>
    <property type="evidence" value="ECO:0007669"/>
    <property type="project" value="UniProtKB-SubCell"/>
</dbReference>
<dbReference type="Pfam" id="PF23174">
    <property type="entry name" value="bHLH_ILI"/>
    <property type="match status" value="1"/>
</dbReference>
<keyword evidence="2" id="KW-0341">Growth regulation</keyword>
<comment type="subcellular location">
    <subcellularLocation>
        <location evidence="1">Nucleus</location>
    </subcellularLocation>
</comment>
<dbReference type="EMBL" id="VEPZ02000451">
    <property type="protein sequence ID" value="KAE8724826.1"/>
    <property type="molecule type" value="Genomic_DNA"/>
</dbReference>
<feature type="region of interest" description="Disordered" evidence="6">
    <location>
        <begin position="134"/>
        <end position="160"/>
    </location>
</feature>
<proteinExistence type="predicted"/>
<dbReference type="PANTHER" id="PTHR46446">
    <property type="entry name" value="TRANSCRIPTION FACTOR PRE"/>
    <property type="match status" value="1"/>
</dbReference>
<comment type="caution">
    <text evidence="8">The sequence shown here is derived from an EMBL/GenBank/DDBJ whole genome shotgun (WGS) entry which is preliminary data.</text>
</comment>
<dbReference type="GO" id="GO:0040008">
    <property type="term" value="P:regulation of growth"/>
    <property type="evidence" value="ECO:0007669"/>
    <property type="project" value="InterPro"/>
</dbReference>
<dbReference type="Proteomes" id="UP000436088">
    <property type="component" value="Unassembled WGS sequence"/>
</dbReference>
<name>A0A6A3C7R1_HIBSY</name>
<sequence length="160" mass="17606">MSSRRSGSRQSTGASRITDDQIALLVSNLQRLIPELRQRRSDKVNASRVLQETCNYIRNLHSEVEGLSDRLSQLLASTDTDTEQAAILTSMLNPSAASLVSSHAKTPCLTSLHWSRLSPVIPGNKPPSWICETPTPERATQESRKAHPQPTNARVLLGLK</sequence>
<evidence type="ECO:0000256" key="2">
    <source>
        <dbReference type="ARBA" id="ARBA00022604"/>
    </source>
</evidence>
<reference evidence="8" key="1">
    <citation type="submission" date="2019-09" db="EMBL/GenBank/DDBJ databases">
        <title>Draft genome information of white flower Hibiscus syriacus.</title>
        <authorList>
            <person name="Kim Y.-M."/>
        </authorList>
    </citation>
    <scope>NUCLEOTIDE SEQUENCE [LARGE SCALE GENOMIC DNA]</scope>
    <source>
        <strain evidence="8">YM2019G1</strain>
    </source>
</reference>
<evidence type="ECO:0000256" key="5">
    <source>
        <dbReference type="ARBA" id="ARBA00023242"/>
    </source>
</evidence>
<accession>A0A6A3C7R1</accession>
<dbReference type="PROSITE" id="PS50888">
    <property type="entry name" value="BHLH"/>
    <property type="match status" value="1"/>
</dbReference>
<dbReference type="CDD" id="cd11442">
    <property type="entry name" value="bHLH_AtPRE_like"/>
    <property type="match status" value="1"/>
</dbReference>
<dbReference type="FunFam" id="4.10.280.10:FF:000082">
    <property type="entry name" value="Transcription factor ILI6"/>
    <property type="match status" value="1"/>
</dbReference>
<evidence type="ECO:0000313" key="9">
    <source>
        <dbReference type="Proteomes" id="UP000436088"/>
    </source>
</evidence>
<dbReference type="InterPro" id="IPR036638">
    <property type="entry name" value="HLH_DNA-bd_sf"/>
</dbReference>
<organism evidence="8 9">
    <name type="scientific">Hibiscus syriacus</name>
    <name type="common">Rose of Sharon</name>
    <dbReference type="NCBI Taxonomy" id="106335"/>
    <lineage>
        <taxon>Eukaryota</taxon>
        <taxon>Viridiplantae</taxon>
        <taxon>Streptophyta</taxon>
        <taxon>Embryophyta</taxon>
        <taxon>Tracheophyta</taxon>
        <taxon>Spermatophyta</taxon>
        <taxon>Magnoliopsida</taxon>
        <taxon>eudicotyledons</taxon>
        <taxon>Gunneridae</taxon>
        <taxon>Pentapetalae</taxon>
        <taxon>rosids</taxon>
        <taxon>malvids</taxon>
        <taxon>Malvales</taxon>
        <taxon>Malvaceae</taxon>
        <taxon>Malvoideae</taxon>
        <taxon>Hibiscus</taxon>
    </lineage>
</organism>
<feature type="domain" description="BHLH" evidence="7">
    <location>
        <begin position="6"/>
        <end position="60"/>
    </location>
</feature>
<dbReference type="InterPro" id="IPR011598">
    <property type="entry name" value="bHLH_dom"/>
</dbReference>
<keyword evidence="5" id="KW-0539">Nucleus</keyword>
<evidence type="ECO:0000256" key="4">
    <source>
        <dbReference type="ARBA" id="ARBA00023163"/>
    </source>
</evidence>
<dbReference type="Gene3D" id="4.10.280.10">
    <property type="entry name" value="Helix-loop-helix DNA-binding domain"/>
    <property type="match status" value="1"/>
</dbReference>
<dbReference type="GO" id="GO:0006355">
    <property type="term" value="P:regulation of DNA-templated transcription"/>
    <property type="evidence" value="ECO:0007669"/>
    <property type="project" value="InterPro"/>
</dbReference>
<evidence type="ECO:0000256" key="6">
    <source>
        <dbReference type="SAM" id="MobiDB-lite"/>
    </source>
</evidence>
<keyword evidence="9" id="KW-1185">Reference proteome</keyword>